<comment type="similarity">
    <text evidence="1 5">Belongs to the aldehyde dehydrogenase family.</text>
</comment>
<dbReference type="InterPro" id="IPR016161">
    <property type="entry name" value="Ald_DH/histidinol_DH"/>
</dbReference>
<accession>A0A226QR84</accession>
<evidence type="ECO:0000256" key="2">
    <source>
        <dbReference type="ARBA" id="ARBA00023002"/>
    </source>
</evidence>
<evidence type="ECO:0000256" key="3">
    <source>
        <dbReference type="ARBA" id="ARBA00023027"/>
    </source>
</evidence>
<dbReference type="Pfam" id="PF00171">
    <property type="entry name" value="Aldedh"/>
    <property type="match status" value="1"/>
</dbReference>
<keyword evidence="3" id="KW-0520">NAD</keyword>
<comment type="caution">
    <text evidence="7">The sequence shown here is derived from an EMBL/GenBank/DDBJ whole genome shotgun (WGS) entry which is preliminary data.</text>
</comment>
<dbReference type="SUPFAM" id="SSF53720">
    <property type="entry name" value="ALDH-like"/>
    <property type="match status" value="1"/>
</dbReference>
<reference evidence="7 8" key="1">
    <citation type="submission" date="2017-04" db="EMBL/GenBank/DDBJ databases">
        <title>The genome sequence of Parageobacillus galactosidasius DSM 18751.</title>
        <authorList>
            <person name="Ramaloko W.T."/>
            <person name="Koen N."/>
            <person name="Polliack S."/>
            <person name="Aliyu H."/>
            <person name="Lebre P."/>
            <person name="Mohr T."/>
            <person name="Oswald F."/>
            <person name="Zwick M."/>
            <person name="Neumann A."/>
            <person name="Syldatk C."/>
            <person name="Cowan D."/>
            <person name="De Maayer P."/>
        </authorList>
    </citation>
    <scope>NUCLEOTIDE SEQUENCE [LARGE SCALE GENOMIC DNA]</scope>
    <source>
        <strain evidence="7 8">DSM 18751</strain>
    </source>
</reference>
<dbReference type="GO" id="GO:0016620">
    <property type="term" value="F:oxidoreductase activity, acting on the aldehyde or oxo group of donors, NAD or NADP as acceptor"/>
    <property type="evidence" value="ECO:0007669"/>
    <property type="project" value="InterPro"/>
</dbReference>
<sequence length="486" mass="53854">MKQYLELNKSFINGEWVEGLSSNSYNILNPYDDSVITTVKLATKEQTQEAFEAAQQAQKKWAKSSVEERKAVIRKALEYFKENKEAILETMVVETGSTYIKAEMEYQITLDELVEAEKMTEEIYTYREVPSPIEGKTNRIYRLPLGVISSISPFNFPLFLSMRTIAPAIALGNAVVHKPDLKTGLTGGSIIAAAFEYAGLPKGVLNVILTNSREIGDEMLTNPHAKLVSFTGSTEAGKHVGAVAGGALKRVALELGGNSPFVVLSDADVDRAVDAAIFGKYLHQGQICMIVNRFIVHKDLYDEFVQKFVERAKNLPYGDPRNRENVIGPIIDQRQLEKALKVIEEAKAEGIPLALEGKRVGNILTPYVFVDVDNDSKLAQTEVFAPIAIMIKAETDEQAIELANETEYGLSSAIFTSDLEKGTELALEIDSGMTHVNDQTVNLQSNTPFGGTKESGLGRFGNPWIVEEFTVTKWVSVQHQYRKFPF</sequence>
<evidence type="ECO:0000256" key="4">
    <source>
        <dbReference type="PROSITE-ProRule" id="PRU10007"/>
    </source>
</evidence>
<evidence type="ECO:0000313" key="8">
    <source>
        <dbReference type="Proteomes" id="UP000198394"/>
    </source>
</evidence>
<evidence type="ECO:0000259" key="6">
    <source>
        <dbReference type="Pfam" id="PF00171"/>
    </source>
</evidence>
<dbReference type="PROSITE" id="PS00687">
    <property type="entry name" value="ALDEHYDE_DEHYDR_GLU"/>
    <property type="match status" value="1"/>
</dbReference>
<dbReference type="AlphaFoldDB" id="A0A226QR84"/>
<keyword evidence="2 5" id="KW-0560">Oxidoreductase</keyword>
<dbReference type="PANTHER" id="PTHR42986">
    <property type="entry name" value="BENZALDEHYDE DEHYDROGENASE YFMT"/>
    <property type="match status" value="1"/>
</dbReference>
<dbReference type="PANTHER" id="PTHR42986:SF1">
    <property type="entry name" value="BENZALDEHYDE DEHYDROGENASE YFMT"/>
    <property type="match status" value="1"/>
</dbReference>
<evidence type="ECO:0000256" key="5">
    <source>
        <dbReference type="RuleBase" id="RU003345"/>
    </source>
</evidence>
<dbReference type="RefSeq" id="WP_081189886.1">
    <property type="nucleotide sequence ID" value="NZ_NDYL01000001.1"/>
</dbReference>
<dbReference type="Gene3D" id="3.40.309.10">
    <property type="entry name" value="Aldehyde Dehydrogenase, Chain A, domain 2"/>
    <property type="match status" value="1"/>
</dbReference>
<dbReference type="InterPro" id="IPR029510">
    <property type="entry name" value="Ald_DH_CS_GLU"/>
</dbReference>
<dbReference type="FunFam" id="3.40.309.10:FF:000009">
    <property type="entry name" value="Aldehyde dehydrogenase A"/>
    <property type="match status" value="1"/>
</dbReference>
<name>A0A226QR84_9BACL</name>
<feature type="domain" description="Aldehyde dehydrogenase" evidence="6">
    <location>
        <begin position="16"/>
        <end position="475"/>
    </location>
</feature>
<feature type="active site" evidence="4">
    <location>
        <position position="254"/>
    </location>
</feature>
<keyword evidence="8" id="KW-1185">Reference proteome</keyword>
<protein>
    <submittedName>
        <fullName evidence="7">Aldehyde dehydrogenase</fullName>
    </submittedName>
</protein>
<gene>
    <name evidence="7" type="ORF">B9L23_04855</name>
</gene>
<proteinExistence type="inferred from homology"/>
<evidence type="ECO:0000313" key="7">
    <source>
        <dbReference type="EMBL" id="OXB94227.1"/>
    </source>
</evidence>
<dbReference type="Gene3D" id="3.40.605.10">
    <property type="entry name" value="Aldehyde Dehydrogenase, Chain A, domain 1"/>
    <property type="match status" value="1"/>
</dbReference>
<dbReference type="Proteomes" id="UP000198394">
    <property type="component" value="Unassembled WGS sequence"/>
</dbReference>
<dbReference type="InterPro" id="IPR016162">
    <property type="entry name" value="Ald_DH_N"/>
</dbReference>
<dbReference type="EMBL" id="NDYL01000001">
    <property type="protein sequence ID" value="OXB94227.1"/>
    <property type="molecule type" value="Genomic_DNA"/>
</dbReference>
<dbReference type="InterPro" id="IPR015590">
    <property type="entry name" value="Aldehyde_DH_dom"/>
</dbReference>
<evidence type="ECO:0000256" key="1">
    <source>
        <dbReference type="ARBA" id="ARBA00009986"/>
    </source>
</evidence>
<organism evidence="7 8">
    <name type="scientific">Parageobacillus galactosidasius</name>
    <dbReference type="NCBI Taxonomy" id="883812"/>
    <lineage>
        <taxon>Bacteria</taxon>
        <taxon>Bacillati</taxon>
        <taxon>Bacillota</taxon>
        <taxon>Bacilli</taxon>
        <taxon>Bacillales</taxon>
        <taxon>Anoxybacillaceae</taxon>
        <taxon>Parageobacillus</taxon>
    </lineage>
</organism>
<dbReference type="InterPro" id="IPR016163">
    <property type="entry name" value="Ald_DH_C"/>
</dbReference>